<evidence type="ECO:0000313" key="3">
    <source>
        <dbReference type="Proteomes" id="UP000045545"/>
    </source>
</evidence>
<dbReference type="EMBL" id="CGIH01000005">
    <property type="protein sequence ID" value="CFX12312.1"/>
    <property type="molecule type" value="Genomic_DNA"/>
</dbReference>
<dbReference type="RefSeq" id="WP_046495487.1">
    <property type="nucleotide sequence ID" value="NZ_CGIH01000005.1"/>
</dbReference>
<protein>
    <submittedName>
        <fullName evidence="2">Flagellar operon protein YvyF</fullName>
    </submittedName>
</protein>
<dbReference type="InterPro" id="IPR022258">
    <property type="entry name" value="Flagellar_operon_YvyF"/>
</dbReference>
<gene>
    <name evidence="2" type="ORF">535</name>
</gene>
<feature type="region of interest" description="Disordered" evidence="1">
    <location>
        <begin position="107"/>
        <end position="138"/>
    </location>
</feature>
<accession>A0A0E3W2P3</accession>
<proteinExistence type="predicted"/>
<reference evidence="2 3" key="1">
    <citation type="submission" date="2015-03" db="EMBL/GenBank/DDBJ databases">
        <authorList>
            <person name="Murphy D."/>
        </authorList>
    </citation>
    <scope>NUCLEOTIDE SEQUENCE [LARGE SCALE GENOMIC DNA]</scope>
    <source>
        <strain evidence="2 3">OL-4</strain>
    </source>
</reference>
<dbReference type="STRING" id="690567.535"/>
<name>A0A0E3W2P3_9FIRM</name>
<keyword evidence="2" id="KW-0282">Flagellum</keyword>
<keyword evidence="2" id="KW-0966">Cell projection</keyword>
<evidence type="ECO:0000313" key="2">
    <source>
        <dbReference type="EMBL" id="CFX12312.1"/>
    </source>
</evidence>
<dbReference type="Proteomes" id="UP000045545">
    <property type="component" value="Unassembled WGS sequence"/>
</dbReference>
<dbReference type="AlphaFoldDB" id="A0A0E3W2P3"/>
<feature type="compositionally biased region" description="Basic and acidic residues" evidence="1">
    <location>
        <begin position="118"/>
        <end position="138"/>
    </location>
</feature>
<keyword evidence="2" id="KW-0969">Cilium</keyword>
<keyword evidence="3" id="KW-1185">Reference proteome</keyword>
<organism evidence="2 3">
    <name type="scientific">Syntrophomonas zehnderi OL-4</name>
    <dbReference type="NCBI Taxonomy" id="690567"/>
    <lineage>
        <taxon>Bacteria</taxon>
        <taxon>Bacillati</taxon>
        <taxon>Bacillota</taxon>
        <taxon>Clostridia</taxon>
        <taxon>Eubacteriales</taxon>
        <taxon>Syntrophomonadaceae</taxon>
        <taxon>Syntrophomonas</taxon>
    </lineage>
</organism>
<sequence>MNANLKNCPQCGRLFSPGSRNICNRCLEKEEEEYMTVRRYVRDHPGASIFEASEETGVEEEKIMQFIRDGRLVTRGFKGVLQCEGCGKPINNGRFCDDCINERNNAIYGAARQPKPQPEPDRKPPSVGKRSERMHVRD</sequence>
<evidence type="ECO:0000256" key="1">
    <source>
        <dbReference type="SAM" id="MobiDB-lite"/>
    </source>
</evidence>
<dbReference type="NCBIfam" id="TIGR03826">
    <property type="entry name" value="YvyF"/>
    <property type="match status" value="1"/>
</dbReference>